<dbReference type="EnsemblMetazoa" id="GAUT033907-RA">
    <property type="protein sequence ID" value="GAUT033907-PA"/>
    <property type="gene ID" value="GAUT033907"/>
</dbReference>
<evidence type="ECO:0000256" key="2">
    <source>
        <dbReference type="SAM" id="SignalP"/>
    </source>
</evidence>
<reference evidence="3" key="1">
    <citation type="submission" date="2020-05" db="UniProtKB">
        <authorList>
            <consortium name="EnsemblMetazoa"/>
        </authorList>
    </citation>
    <scope>IDENTIFICATION</scope>
    <source>
        <strain evidence="3">TTRI</strain>
    </source>
</reference>
<feature type="signal peptide" evidence="2">
    <location>
        <begin position="1"/>
        <end position="20"/>
    </location>
</feature>
<name>A0A1A9VDN5_GLOAU</name>
<keyword evidence="2" id="KW-0732">Signal</keyword>
<evidence type="ECO:0000256" key="1">
    <source>
        <dbReference type="SAM" id="Phobius"/>
    </source>
</evidence>
<feature type="chain" id="PRO_5008399299" evidence="2">
    <location>
        <begin position="21"/>
        <end position="253"/>
    </location>
</feature>
<keyword evidence="4" id="KW-1185">Reference proteome</keyword>
<evidence type="ECO:0000313" key="3">
    <source>
        <dbReference type="EnsemblMetazoa" id="GAUT033907-PA"/>
    </source>
</evidence>
<feature type="transmembrane region" description="Helical" evidence="1">
    <location>
        <begin position="180"/>
        <end position="201"/>
    </location>
</feature>
<organism evidence="3 4">
    <name type="scientific">Glossina austeni</name>
    <name type="common">Savannah tsetse fly</name>
    <dbReference type="NCBI Taxonomy" id="7395"/>
    <lineage>
        <taxon>Eukaryota</taxon>
        <taxon>Metazoa</taxon>
        <taxon>Ecdysozoa</taxon>
        <taxon>Arthropoda</taxon>
        <taxon>Hexapoda</taxon>
        <taxon>Insecta</taxon>
        <taxon>Pterygota</taxon>
        <taxon>Neoptera</taxon>
        <taxon>Endopterygota</taxon>
        <taxon>Diptera</taxon>
        <taxon>Brachycera</taxon>
        <taxon>Muscomorpha</taxon>
        <taxon>Hippoboscoidea</taxon>
        <taxon>Glossinidae</taxon>
        <taxon>Glossina</taxon>
    </lineage>
</organism>
<dbReference type="Proteomes" id="UP000078200">
    <property type="component" value="Unassembled WGS sequence"/>
</dbReference>
<dbReference type="InterPro" id="IPR012464">
    <property type="entry name" value="DUF1676"/>
</dbReference>
<dbReference type="Pfam" id="PF07898">
    <property type="entry name" value="DUF1676"/>
    <property type="match status" value="1"/>
</dbReference>
<evidence type="ECO:0000313" key="4">
    <source>
        <dbReference type="Proteomes" id="UP000078200"/>
    </source>
</evidence>
<protein>
    <submittedName>
        <fullName evidence="3">Uncharacterized protein</fullName>
    </submittedName>
</protein>
<dbReference type="STRING" id="7395.A0A1A9VDN5"/>
<sequence length="253" mass="28372">MYSKMFCVVFVATLVGSTIALPKQDNSEKDLLNMIEKMDNVPSLPLFGGLRIDRVENGRSFGSSKAVESFDERAERYLETHQLNFSFPDDDEEEDDFNGRSMEGEQIISQVSRNANNAIAVKTKANNFKNLQMQESDTTTKSNKCKSRSKKMKKMLLPLLLLLKLKKAVVIKVLFTVIKFISLKSLAISLLALFFAGATFFKDLLGKKKEHITTAYITGSPLNAEIVHSDWNRNGQAAASELAYNHYGLAQPF</sequence>
<dbReference type="VEuPathDB" id="VectorBase:GAUT033907"/>
<dbReference type="PANTHER" id="PTHR21879:SF5">
    <property type="entry name" value="OSIRIS 15"/>
    <property type="match status" value="1"/>
</dbReference>
<dbReference type="GO" id="GO:0016020">
    <property type="term" value="C:membrane"/>
    <property type="evidence" value="ECO:0007669"/>
    <property type="project" value="TreeGrafter"/>
</dbReference>
<dbReference type="PANTHER" id="PTHR21879">
    <property type="entry name" value="FI03362P-RELATED-RELATED"/>
    <property type="match status" value="1"/>
</dbReference>
<accession>A0A1A9VDN5</accession>
<keyword evidence="1" id="KW-1133">Transmembrane helix</keyword>
<proteinExistence type="predicted"/>
<keyword evidence="1" id="KW-0472">Membrane</keyword>
<keyword evidence="1" id="KW-0812">Transmembrane</keyword>
<dbReference type="AlphaFoldDB" id="A0A1A9VDN5"/>